<accession>A0A6V8KFQ7</accession>
<reference evidence="1 2" key="2">
    <citation type="submission" date="2020-03" db="EMBL/GenBank/DDBJ databases">
        <authorList>
            <person name="Ichikawa N."/>
            <person name="Kimura A."/>
            <person name="Kitahashi Y."/>
            <person name="Uohara A."/>
        </authorList>
    </citation>
    <scope>NUCLEOTIDE SEQUENCE [LARGE SCALE GENOMIC DNA]</scope>
    <source>
        <strain evidence="1 2">NBRC 108639</strain>
    </source>
</reference>
<evidence type="ECO:0008006" key="3">
    <source>
        <dbReference type="Google" id="ProtNLM"/>
    </source>
</evidence>
<gene>
    <name evidence="1" type="ORF">Phou_037450</name>
</gene>
<proteinExistence type="predicted"/>
<comment type="caution">
    <text evidence="1">The sequence shown here is derived from an EMBL/GenBank/DDBJ whole genome shotgun (WGS) entry which is preliminary data.</text>
</comment>
<dbReference type="Proteomes" id="UP000482800">
    <property type="component" value="Unassembled WGS sequence"/>
</dbReference>
<evidence type="ECO:0000313" key="1">
    <source>
        <dbReference type="EMBL" id="GFJ79565.1"/>
    </source>
</evidence>
<organism evidence="1 2">
    <name type="scientific">Phytohabitans houttuyneae</name>
    <dbReference type="NCBI Taxonomy" id="1076126"/>
    <lineage>
        <taxon>Bacteria</taxon>
        <taxon>Bacillati</taxon>
        <taxon>Actinomycetota</taxon>
        <taxon>Actinomycetes</taxon>
        <taxon>Micromonosporales</taxon>
        <taxon>Micromonosporaceae</taxon>
    </lineage>
</organism>
<dbReference type="RefSeq" id="WP_173057084.1">
    <property type="nucleotide sequence ID" value="NZ_BAABGO010000001.1"/>
</dbReference>
<protein>
    <recommendedName>
        <fullName evidence="3">Helix-turn-helix domain-containing protein</fullName>
    </recommendedName>
</protein>
<evidence type="ECO:0000313" key="2">
    <source>
        <dbReference type="Proteomes" id="UP000482800"/>
    </source>
</evidence>
<sequence length="96" mass="11038">MTGEKLYTIAEVAVLTGYSRHSIEQDCEDGRVEFTRRGGRERVHKRMTAAQVEALRRYRTEAARPEPRQLTDIEAVVAATQAAQRRPRTRTRRRAA</sequence>
<reference evidence="1 2" key="1">
    <citation type="submission" date="2020-03" db="EMBL/GenBank/DDBJ databases">
        <title>Whole genome shotgun sequence of Phytohabitans houttuyneae NBRC 108639.</title>
        <authorList>
            <person name="Komaki H."/>
            <person name="Tamura T."/>
        </authorList>
    </citation>
    <scope>NUCLEOTIDE SEQUENCE [LARGE SCALE GENOMIC DNA]</scope>
    <source>
        <strain evidence="1 2">NBRC 108639</strain>
    </source>
</reference>
<dbReference type="AlphaFoldDB" id="A0A6V8KFQ7"/>
<dbReference type="EMBL" id="BLPF01000001">
    <property type="protein sequence ID" value="GFJ79565.1"/>
    <property type="molecule type" value="Genomic_DNA"/>
</dbReference>
<name>A0A6V8KFQ7_9ACTN</name>
<keyword evidence="2" id="KW-1185">Reference proteome</keyword>